<evidence type="ECO:0000313" key="6">
    <source>
        <dbReference type="EMBL" id="CBZ24835.1"/>
    </source>
</evidence>
<evidence type="ECO:0000259" key="4">
    <source>
        <dbReference type="PROSITE" id="PS50188"/>
    </source>
</evidence>
<dbReference type="OMA" id="GKFYGHW"/>
<dbReference type="Gene3D" id="2.60.120.920">
    <property type="match status" value="3"/>
</dbReference>
<dbReference type="Gene3D" id="3.30.2410.10">
    <property type="entry name" value="Hect, E3 ligase catalytic domain"/>
    <property type="match status" value="2"/>
</dbReference>
<feature type="region of interest" description="Disordered" evidence="3">
    <location>
        <begin position="2083"/>
        <end position="2116"/>
    </location>
</feature>
<keyword evidence="1 2" id="KW-0833">Ubl conjugation pathway</keyword>
<dbReference type="VEuPathDB" id="TriTrypDB:LmxM.13.1470"/>
<evidence type="ECO:0000256" key="2">
    <source>
        <dbReference type="PROSITE-ProRule" id="PRU00104"/>
    </source>
</evidence>
<dbReference type="EMBL" id="FR799566">
    <property type="protein sequence ID" value="CBZ24835.1"/>
    <property type="molecule type" value="Genomic_DNA"/>
</dbReference>
<sequence>MDQLSSLYVRMASGTHSQIHNPSSVMGFVDQMQSRMEKSSAPRKNYLIDSSTPHSDTVIAESSALKPSVGWVTLQVTEGIRRGIHEWGIKIEHHGESNDGSGLMLGIVPKNFTKYDTFISQGGGWCLSRAGKFYGHWRRTDSGGGVLTFGTGDRVVLTLDYDAAVMTVRVGDKTVVGELSGLTMEVFPAISLHYRHQHVRFDHHAVRETAEQHLPWLQRQAFPFAPAFLPLSFAEVQRLPLNSYLFSNLFQHHTSLEWSSAMANTADSGDAGHPAISVPGASDKKRNAAASLSSSSAALAAARRAEQRAMRLYTSSEAAAARLTVLSRAFAAVRRYAAVVPGKSRFLAPHVTAEYLRQRLYSAAREPSLGSGGGSPLTTSGGLSSSGASTFRLADSAGYDATLNCGAVIVVHLFIRAVSSGQEVAVSLVHSFRDYLLSLPIFSLVEYDGCASGSGCSGGGGGARGAPFSGSGCSGGGGGARSALAPDTVQLAVDHIVRLVESALKAAEAPPTTSAQTPSGSSSGSSTGKRKDGGGDSPPVTPLTSALLEVAVVLALQRGLVSEVLRVSRYLLRAPSGIFSSPLVHWLNRHAAGLTPQQVLPDVGRALKRACEDPSAFIPTPVDPMTRVLSVAYGIGATLFVHTADGLTKYGPSAATPYALVVETRQPTTYCVGAASSSLAVTHTRVLLLTDLMATAEVALVVYGLQLDTHQVLRWAEMHGSWPCTPNAHPQLVSTTEDRVLVVYEDHQQQTPPARVLNGAAAAAGTPASAAANGGVGRSTAGQSLSAAAATETSAEWTVMMHCYNAATASSLTAAPLWARALHPAAAPAGLCLNRCLALRKPSLVDLGSPEEHLTVAGGQVTVEVWVQFLDKEDAATLYQHGDRSTSGEVFIELIKSEGAYCIRGGYRHEMRGSCLVSAPLPPTAESRPFHIGLVFNGRWRLLFDGEEVAGNRQGPHVSLDSPKHRWTVGTNCTCLLTGLRVWRLGRTAREISRDYRRSLVGDEPGLVVQLFFNEKNGNVVFNYVHNVKACHAVCIGAVTHKACDAHPWRSYGSGGLGGSSAAAASVSFASTVTASGAAAPAAASSPDVTPVCARLHEWRNLAISTCCATRHALIVRTPISDDGPYALKEGGHVLMFFDLAAGVAHHSLFFLTSRSPVRHMMRADPQGRLWELFEVDVGLVKGEQEASYLLSLLSNPRAAPQRPRDRVLAVAPLPLMEDEEGLDNLSTLANEGEEGSGDGAEEAESRDSLGSTMTSEINPVGMDRSTADPQGSSEVAAPEATQTLSRLSSFTELVAQPSSVVSYSTVALWLLKLLALHAEAEPGVDQTLFSPLADDVGSRCVTEVRLILGEHFRVVKSSNARRAVALKSSVSWVVVAAALRVLLRLVRRARAFGLHPTPLGLTVVREGTGHDGGNAADGSQSSPTHVSKATMTLLLRELHASSLRRRASASVERSRRSAIGHHGSRSADDGDGFSKDSFTLLGLLGDIINEDGLTLSPDVVTLARIITIEGVELFLPDVRHRAHLLRDLLRASSGVSSPRASTAAGGAAAAPSPSFAAEDRVPAMEALLDAVAQSFTTVLAAAPLLGVDDDSAGPGSAAALTELCDTLSTLLEESSVQWQRLWAASTATRSIRKFSAFATSLSEAIASLQLLLLSACQGSRWEVVLTLMYASGGGSAANRVTDATRVRDGGGQGDSSNSGNGATANGVAGSSVGDVNGGGAGVGGPDSVAAAALDLQRLCFSQAAAYHPCVRVYYSALFDSTEVCLSLCVQQPEQQPSTGGTSKTAERGGDSGAALSAMLSSLAPMFVNAPLHTALSAIPLVLAAEDAEWFLKHLEHLLVLCEALLEQVELLTRPNSGTDIFTSTTNTSSPILPGSGGATSARRLVCSLREALFYASVWVAAFLFNSTAVSSASVKADAVRRRLGLLSVTTTPTTQRQKEQLIGHAPSVAAVTNSTTEASASSSTADDAAFAAVGEELARVWEHPLLEGGLWPSTVATAAAAPQHRAQFVSQLIKNTAYWTAKQTMLDPLATRSHPAMGPLITAMAAAALHLSAVPLQRLPPTQVEELMCAVMRKLSRPIRTELLSRREDGEDDVSSGLPSPSSPSPPSLSRPESLRQTLAELQRRCEVLLQARTCTELWAVEDALFCIPTERAAAGRSLGSGKTAWVHSPLLPGASAPSSSAPIAPSALGALRSAWSSYQLRRMRFRAHASSHPSWTLHEATQLVTNVVLSRQITADLLRAALQQREELAALRRTGIEHIFRLVQRAPHSAESAAQLLSAQGRGAHTHYEEGIGGCGSAHVDHIRRTLFDLLRWSMEEMPAQLGASGSATRDGGSAPLSMTSTATVLCSLLDRSWRPRDFAFFVQLRVVPTMMMTYVTLFVSAKRAYDEEAAEETSGTRSSGDTFGPRRHSTVAVAMTASSGSASPTDDDATATDSRAGSVELRHINLAERQNRDRLIAAQQARRTSKSALMTAFTLNRTGSTGGGGGAAHGSAGLMSGGSGDTALQHTAVEAMQARVWQCFKNLALQSTAMLTPERIVSLSRVEQTSVMSFLAGVLGAMETELRLCRSVLSRAVKDTPTLLAQASDAAVLEPLVTVQDQVDLLLSFLSVVSGTLCSASLSVSVSAQVDGTAAGSACDGTALFLSYTLSTVCANIAETLLELVFLDMYHARAVSADAGVGCVVRDAAACARVAALLLCRCQPSAVRGITVAPGVWQEMYESPVFAKMPLSTSPSRNGGHPCMQRWRDLSVYALATTGMSRTTQHILLGFRRLLHQPAWAAELHGFASSYQDVVHAYAASVLSSRSGEGDVVGAAGKATLIGAAVGAAGKSSNLSTGAATRDREVHAVHLYVWSAVLGGQLLVPPTSPGASVTFLDEKDAYQAVTACVVDVEAMAPTLVGPGGMSAKAGTSSSAQCGRPIRGSSHFVLRTATTAAEGEKVRGVVVVPTDATSHSGNTEEVQLSPSQLFLPAWENAIVVPLYAGLVEDFLAPALRLCVPLLSEKLDTAAGFTGFELTYFMTLFHLTAGVARARPDLGRQLIQCGAMKPIRQYALQGVVRLPFPLKALREFGALVAVRAAEATADHIYAPEDSTDKSGGVASSVVGVAATSRAETPSLAAALAAVSATEISRVSPGSRSPFGSPVSAQHQTLPGVSEALLESLRSVSPGPSVGYPATFLSGPPQSSPAAASSAGFLRDSSEYGLSRLARSLGVFGGAYGGAAISGASLQHPMRTTGASVATILSGGSGLTSTTARIPPRTEVGSGAPMFLSFPMWPAHDVPLCGAAGQPYVPAAVEITPSRAGVHFPVWEDGFAIELAVLLSDGDMYPAMGDALSVPCSWPRQQLAAAAGTTALEFPLLTLYTSADGGSSGAVAATSSDADLFPFLRLSVQENSLNVVVRLPSSSIGAADDKEALHCSARRTLRREDWYHCMHVSVMCNAQSLALSRNGEMTSVEWGGAAGVGRCAEALLRREGAIRKVVLGRAATGLPSALPREVDGPMALIGGLRLWSTSVLRTSLRVVAELVARDRALQSIGLHENVCYLDLKEGTGAVVESADSQKQFRGVLSGGVRWAAEPLPLGFYPSIELNSGSVLDGVTAPLASSMRVPRVAMAAFVDSLSPFYYERFGGDVLWSLLTLAARYATVTALEVGTSPAYALHCLADTSVTSSASAVAARSAMAFDPRQVLDPAQKVPHQLSRLFQLHDSGYLPNAHERLIHAVVQRLVAVLAAEVPEEEDETDKPSGVARVVGGSGWTAARATSQLCGLVADTAYVLRQLRRDDGEIFVIEVPPPGQAAPASTATTQPVVLPLAFTNGGTGVLTFDPKYRNMEQATVYKDVELKNVIAKYPDGQGGWPVCTLTATEAPWAFLRSVPTSTSHRLAADGKPYSPGSMPSSSIVTVTIKSLKPTILHAMVKAVCDALRNLAAAAAGASNQGHRRSNGSTGSSIAERAAACLLDARVVVSLVQQSSARSSEDDCVHFVHILTAMMRLWRDMPEVQPYDQVPLAMAMSHLNTPLCSIIQHVNADSDTGSFVSLSTGTYSPYVQSLLALLVSAVHADCAWAGRSYVEQLQGRWRRLWGMWQRAVVYRPSQLADAKRGRHKGMLTVRSNGGRRDGAAEEAATATAAGSSAFRALFLAPPSSRSSRYQLQGATPSVEMPHVDSLDASVAIAGSSTTAHATAESPELELSDGSHAGEEDPLKGGSGAYNAAASSGGKSRAPPLVVELVAMQPASTGPADIRSSSPFSSATESHDRHPQPTQTYPRRPYPSGVSRKGNGLWVVRATCAGKENGEEQSPFAARDGAARSVTTVRSDVGLTTGVFYWEVYVANISRAEHTPATLAGGTKLPSNILVGVATERCVPRHRSSSATGSGAHAEGRDGFLGSDGESWGFDGGRAMRLCRGHAVESSPRTRWKMDDVIGFVLDLRQNKLCCLHNGRLVSEFSDTFLSEEQRAARVAVFPVITCTGEASCEVNFGATGFASTPPPGCLPVDLSIYINEEACRVWKVVLADEVSTPLASATVAATARAGQPARLLLSPVIPLVAQHLARFTQGRQGPLDVVLLSLDSNAKLVTSRECKTDDAASLLFGSVAVTSGRWYFEVVLPTEPTFSVGWHACKSLEEQGSGGRGGAGLAGLIGSVGGGAAGGAANNRDAAIASPVSPGRVQLWGDGPSWVFDAGRMIARHNKHQINLARRAWKCGDVVGCLLDCEAGTVSFSVNGEFLKAGHGSGAVGGGGRGGGNVTGLGGTRGSSEPLEATAAASVSSTQDAPTTALFSDVGMNETHGLVPAILLEPKSSLVCLWNEEELLFPPTEGGGFRALGGASAVHDALVDMIVAPDGEAAARFRMLHPLHDSGDAGRQPRRVERLSKPVDAVALQKLLYYASKVQELHPTSLRSYTMPSLYGVHAAAQSLDSPSTSVLPPCDLDVNAVTPSRAISQRHQQRDLCTASGLDAATLQPHLMALLLFGHLSTLLYPFAHPAALPVTVENAPLGSSWAFSELQETLRACQRYAPPWASLRALQWSLDASNGAGNAVRLSVNRRKALTVVRDSTASAVRRLRDSLFGQVYQLLASKPPEFFITNKKLWTVSFYGEGADDVGGPYRECLTQMSAELMSTSLALFLPSANMASELGEVRDSYVVNPLCAPPLELHMYRFIGRLMGGCLRGGEPLSLYLPSALWKCLVGEAADDTDMARIDMATLNALGYVEQLAGFRSPRGALGGSGDGDNVVRDEELAELCPRGFSLLNDAGVVEELVPGGEQIPVTVTSANLYTRLVREHKLYRTGAAQLRALQQGFHEVVPLCSISGLKWYELEELVCGQCDYDPDALLDAARYEGLSPTDVRVRFLRSVLRGFTRHQRGLFMRFVSGRERLPPGMHLKIMPDDAPRVAPIPPMTLDRATPSLQPASPDRRQRMATSTSHGTATAVMTPQPPPSSEQRCGASFVRHNTLAQSCPSSNTGSNTLPPSPPQLPFTPPPPQAMSRMVSPPALQPGQLQPVRGSGSGGLSHAPASPLGTGERCRQQESKRGDGMVEDGVDSSSCDDTRLPQASTCFYWLRLPCYSSTAVMARKLLFAIEQCVDIDADFRVNDTDVAQQEVGPSLARVSSDEDDLFEDFSHLR</sequence>
<feature type="domain" description="HECT" evidence="5">
    <location>
        <begin position="5076"/>
        <end position="5579"/>
    </location>
</feature>
<evidence type="ECO:0000256" key="1">
    <source>
        <dbReference type="ARBA" id="ARBA00022786"/>
    </source>
</evidence>
<dbReference type="KEGG" id="lmi:LMXM_13_1470"/>
<dbReference type="Proteomes" id="UP000007259">
    <property type="component" value="Chromosome 13"/>
</dbReference>
<dbReference type="OrthoDB" id="239701at2759"/>
<dbReference type="RefSeq" id="XP_003873348.1">
    <property type="nucleotide sequence ID" value="XM_003873299.1"/>
</dbReference>
<feature type="region of interest" description="Disordered" evidence="3">
    <location>
        <begin position="1446"/>
        <end position="1471"/>
    </location>
</feature>
<evidence type="ECO:0000256" key="3">
    <source>
        <dbReference type="SAM" id="MobiDB-lite"/>
    </source>
</evidence>
<keyword evidence="7" id="KW-1185">Reference proteome</keyword>
<dbReference type="InterPro" id="IPR000569">
    <property type="entry name" value="HECT_dom"/>
</dbReference>
<dbReference type="CDD" id="cd11709">
    <property type="entry name" value="SPRY"/>
    <property type="match status" value="3"/>
</dbReference>
<feature type="region of interest" description="Disordered" evidence="3">
    <location>
        <begin position="4171"/>
        <end position="4213"/>
    </location>
</feature>
<dbReference type="GeneID" id="13455039"/>
<feature type="region of interest" description="Disordered" evidence="3">
    <location>
        <begin position="1229"/>
        <end position="1281"/>
    </location>
</feature>
<dbReference type="GO" id="GO:0005737">
    <property type="term" value="C:cytoplasm"/>
    <property type="evidence" value="ECO:0007669"/>
    <property type="project" value="TreeGrafter"/>
</dbReference>
<feature type="compositionally biased region" description="Polar residues" evidence="3">
    <location>
        <begin position="5440"/>
        <end position="5453"/>
    </location>
</feature>
<dbReference type="InterPro" id="IPR035983">
    <property type="entry name" value="Hect_E3_ubiquitin_ligase"/>
</dbReference>
<gene>
    <name evidence="6" type="ORF">LMXM_13_1470</name>
</gene>
<dbReference type="PhylomeDB" id="E9APH1"/>
<dbReference type="SMART" id="SM00449">
    <property type="entry name" value="SPRY"/>
    <property type="match status" value="2"/>
</dbReference>
<feature type="compositionally biased region" description="Pro residues" evidence="3">
    <location>
        <begin position="5456"/>
        <end position="5470"/>
    </location>
</feature>
<dbReference type="SUPFAM" id="SSF56204">
    <property type="entry name" value="Hect, E3 ligase catalytic domain"/>
    <property type="match status" value="1"/>
</dbReference>
<feature type="compositionally biased region" description="Polar residues" evidence="3">
    <location>
        <begin position="5406"/>
        <end position="5419"/>
    </location>
</feature>
<dbReference type="PROSITE" id="PS50237">
    <property type="entry name" value="HECT"/>
    <property type="match status" value="1"/>
</dbReference>
<feature type="region of interest" description="Disordered" evidence="3">
    <location>
        <begin position="4727"/>
        <end position="4747"/>
    </location>
</feature>
<dbReference type="Pfam" id="PF00632">
    <property type="entry name" value="HECT"/>
    <property type="match status" value="2"/>
</dbReference>
<accession>E9APH1</accession>
<feature type="compositionally biased region" description="Acidic residues" evidence="3">
    <location>
        <begin position="1232"/>
        <end position="1245"/>
    </location>
</feature>
<evidence type="ECO:0000259" key="5">
    <source>
        <dbReference type="PROSITE" id="PS50237"/>
    </source>
</evidence>
<feature type="compositionally biased region" description="Low complexity" evidence="3">
    <location>
        <begin position="4202"/>
        <end position="4213"/>
    </location>
</feature>
<dbReference type="GO" id="GO:0004842">
    <property type="term" value="F:ubiquitin-protein transferase activity"/>
    <property type="evidence" value="ECO:0007669"/>
    <property type="project" value="InterPro"/>
</dbReference>
<dbReference type="SMART" id="SM00119">
    <property type="entry name" value="HECTc"/>
    <property type="match status" value="1"/>
</dbReference>
<feature type="compositionally biased region" description="Low complexity" evidence="3">
    <location>
        <begin position="1695"/>
        <end position="1709"/>
    </location>
</feature>
<organism evidence="6 7">
    <name type="scientific">Leishmania mexicana (strain MHOM/GT/2001/U1103)</name>
    <dbReference type="NCBI Taxonomy" id="929439"/>
    <lineage>
        <taxon>Eukaryota</taxon>
        <taxon>Discoba</taxon>
        <taxon>Euglenozoa</taxon>
        <taxon>Kinetoplastea</taxon>
        <taxon>Metakinetoplastina</taxon>
        <taxon>Trypanosomatida</taxon>
        <taxon>Trypanosomatidae</taxon>
        <taxon>Leishmaniinae</taxon>
        <taxon>Leishmania</taxon>
    </lineage>
</organism>
<feature type="active site" description="Glycyl thioester intermediate" evidence="2">
    <location>
        <position position="5543"/>
    </location>
</feature>
<feature type="region of interest" description="Disordered" evidence="3">
    <location>
        <begin position="1686"/>
        <end position="1709"/>
    </location>
</feature>
<feature type="region of interest" description="Disordered" evidence="3">
    <location>
        <begin position="4229"/>
        <end position="4270"/>
    </location>
</feature>
<dbReference type="PANTHER" id="PTHR46654:SF2">
    <property type="entry name" value="UBIQUITIN-PROTEIN LIGASE"/>
    <property type="match status" value="1"/>
</dbReference>
<feature type="compositionally biased region" description="Gly residues" evidence="3">
    <location>
        <begin position="4727"/>
        <end position="4743"/>
    </location>
</feature>
<feature type="region of interest" description="Disordered" evidence="3">
    <location>
        <begin position="1406"/>
        <end position="1425"/>
    </location>
</feature>
<dbReference type="InterPro" id="IPR042469">
    <property type="entry name" value="HECTD3"/>
</dbReference>
<dbReference type="PANTHER" id="PTHR46654">
    <property type="entry name" value="E3 UBIQUITIN-PROTEIN LIGASE HECTD3"/>
    <property type="match status" value="1"/>
</dbReference>
<evidence type="ECO:0000313" key="7">
    <source>
        <dbReference type="Proteomes" id="UP000007259"/>
    </source>
</evidence>
<dbReference type="Gene3D" id="2.60.120.200">
    <property type="match status" value="1"/>
</dbReference>
<dbReference type="InterPro" id="IPR043136">
    <property type="entry name" value="B30.2/SPRY_sf"/>
</dbReference>
<feature type="domain" description="B30.2/SPRY" evidence="4">
    <location>
        <begin position="4517"/>
        <end position="4758"/>
    </location>
</feature>
<reference evidence="6 7" key="1">
    <citation type="journal article" date="2011" name="Genome Res.">
        <title>Chromosome and gene copy number variation allow major structural change between species and strains of Leishmania.</title>
        <authorList>
            <person name="Rogers M.B."/>
            <person name="Hilley J.D."/>
            <person name="Dickens N.J."/>
            <person name="Wilkes J."/>
            <person name="Bates P.A."/>
            <person name="Depledge D.P."/>
            <person name="Harris D."/>
            <person name="Her Y."/>
            <person name="Herzyk P."/>
            <person name="Imamura H."/>
            <person name="Otto T.D."/>
            <person name="Sanders M."/>
            <person name="Seeger K."/>
            <person name="Dujardin J.C."/>
            <person name="Berriman M."/>
            <person name="Smith D.F."/>
            <person name="Hertz-Fowler C."/>
            <person name="Mottram J.C."/>
        </authorList>
    </citation>
    <scope>NUCLEOTIDE SEQUENCE [LARGE SCALE GENOMIC DNA]</scope>
    <source>
        <strain evidence="6 7">MHOM/GT/2001/U1103</strain>
    </source>
</reference>
<feature type="region of interest" description="Disordered" evidence="3">
    <location>
        <begin position="507"/>
        <end position="540"/>
    </location>
</feature>
<feature type="region of interest" description="Disordered" evidence="3">
    <location>
        <begin position="2418"/>
        <end position="2437"/>
    </location>
</feature>
<dbReference type="Pfam" id="PF00622">
    <property type="entry name" value="SPRY"/>
    <property type="match status" value="2"/>
</dbReference>
<feature type="compositionally biased region" description="Polar residues" evidence="3">
    <location>
        <begin position="1249"/>
        <end position="1258"/>
    </location>
</feature>
<feature type="compositionally biased region" description="Basic and acidic residues" evidence="3">
    <location>
        <begin position="5509"/>
        <end position="5521"/>
    </location>
</feature>
<proteinExistence type="predicted"/>
<name>E9APH1_LEIMU</name>
<dbReference type="InterPro" id="IPR013320">
    <property type="entry name" value="ConA-like_dom_sf"/>
</dbReference>
<feature type="compositionally biased region" description="Polar residues" evidence="3">
    <location>
        <begin position="4236"/>
        <end position="4245"/>
    </location>
</feature>
<dbReference type="Gene3D" id="3.90.1750.10">
    <property type="entry name" value="Hect, E3 ligase catalytic domains"/>
    <property type="match status" value="1"/>
</dbReference>
<feature type="region of interest" description="Disordered" evidence="3">
    <location>
        <begin position="5387"/>
        <end position="5532"/>
    </location>
</feature>
<feature type="domain" description="B30.2/SPRY" evidence="4">
    <location>
        <begin position="4243"/>
        <end position="4475"/>
    </location>
</feature>
<dbReference type="InterPro" id="IPR001870">
    <property type="entry name" value="B30.2/SPRY"/>
</dbReference>
<dbReference type="PROSITE" id="PS50188">
    <property type="entry name" value="B302_SPRY"/>
    <property type="match status" value="3"/>
</dbReference>
<dbReference type="SUPFAM" id="SSF49899">
    <property type="entry name" value="Concanavalin A-like lectins/glucanases"/>
    <property type="match status" value="3"/>
</dbReference>
<feature type="domain" description="B30.2/SPRY" evidence="4">
    <location>
        <begin position="26"/>
        <end position="208"/>
    </location>
</feature>
<protein>
    <submittedName>
        <fullName evidence="6">Uncharacterized protein</fullName>
    </submittedName>
</protein>
<dbReference type="InterPro" id="IPR003877">
    <property type="entry name" value="SPRY_dom"/>
</dbReference>
<dbReference type="Gene3D" id="3.30.2160.10">
    <property type="entry name" value="Hect, E3 ligase catalytic domain"/>
    <property type="match status" value="1"/>
</dbReference>